<evidence type="ECO:0000313" key="2">
    <source>
        <dbReference type="Proteomes" id="UP001177670"/>
    </source>
</evidence>
<comment type="caution">
    <text evidence="1">The sequence shown here is derived from an EMBL/GenBank/DDBJ whole genome shotgun (WGS) entry which is preliminary data.</text>
</comment>
<dbReference type="EMBL" id="JAHYIQ010000013">
    <property type="protein sequence ID" value="KAK1126865.1"/>
    <property type="molecule type" value="Genomic_DNA"/>
</dbReference>
<organism evidence="1 2">
    <name type="scientific">Melipona bicolor</name>
    <dbReference type="NCBI Taxonomy" id="60889"/>
    <lineage>
        <taxon>Eukaryota</taxon>
        <taxon>Metazoa</taxon>
        <taxon>Ecdysozoa</taxon>
        <taxon>Arthropoda</taxon>
        <taxon>Hexapoda</taxon>
        <taxon>Insecta</taxon>
        <taxon>Pterygota</taxon>
        <taxon>Neoptera</taxon>
        <taxon>Endopterygota</taxon>
        <taxon>Hymenoptera</taxon>
        <taxon>Apocrita</taxon>
        <taxon>Aculeata</taxon>
        <taxon>Apoidea</taxon>
        <taxon>Anthophila</taxon>
        <taxon>Apidae</taxon>
        <taxon>Melipona</taxon>
    </lineage>
</organism>
<evidence type="ECO:0000313" key="1">
    <source>
        <dbReference type="EMBL" id="KAK1126865.1"/>
    </source>
</evidence>
<keyword evidence="2" id="KW-1185">Reference proteome</keyword>
<proteinExistence type="predicted"/>
<sequence>MIGEIEVARRIWSTDSLGNALCDIPSTFVTAFVKFCFVILLTVDGTETGISSNAKAAANALAINERNNISSTSR</sequence>
<feature type="non-terminal residue" evidence="1">
    <location>
        <position position="74"/>
    </location>
</feature>
<dbReference type="Proteomes" id="UP001177670">
    <property type="component" value="Unassembled WGS sequence"/>
</dbReference>
<name>A0AA40FXJ0_9HYME</name>
<accession>A0AA40FXJ0</accession>
<dbReference type="AlphaFoldDB" id="A0AA40FXJ0"/>
<reference evidence="1" key="1">
    <citation type="submission" date="2021-10" db="EMBL/GenBank/DDBJ databases">
        <title>Melipona bicolor Genome sequencing and assembly.</title>
        <authorList>
            <person name="Araujo N.S."/>
            <person name="Arias M.C."/>
        </authorList>
    </citation>
    <scope>NUCLEOTIDE SEQUENCE</scope>
    <source>
        <strain evidence="1">USP_2M_L1-L4_2017</strain>
        <tissue evidence="1">Whole body</tissue>
    </source>
</reference>
<protein>
    <submittedName>
        <fullName evidence="1">Uncharacterized protein</fullName>
    </submittedName>
</protein>
<gene>
    <name evidence="1" type="ORF">K0M31_004486</name>
</gene>